<organism evidence="1 2">
    <name type="scientific">Pedobacter punctiformis</name>
    <dbReference type="NCBI Taxonomy" id="3004097"/>
    <lineage>
        <taxon>Bacteria</taxon>
        <taxon>Pseudomonadati</taxon>
        <taxon>Bacteroidota</taxon>
        <taxon>Sphingobacteriia</taxon>
        <taxon>Sphingobacteriales</taxon>
        <taxon>Sphingobacteriaceae</taxon>
        <taxon>Pedobacter</taxon>
    </lineage>
</organism>
<reference evidence="1" key="1">
    <citation type="submission" date="2022-12" db="EMBL/GenBank/DDBJ databases">
        <title>Genome sequence of HCMS5-2.</title>
        <authorList>
            <person name="Woo H."/>
        </authorList>
    </citation>
    <scope>NUCLEOTIDE SEQUENCE</scope>
    <source>
        <strain evidence="1">HCMS5-2</strain>
    </source>
</reference>
<dbReference type="RefSeq" id="WP_269428806.1">
    <property type="nucleotide sequence ID" value="NZ_JAPWGM010000007.1"/>
</dbReference>
<sequence length="165" mass="19457">MKLVKPEPFRAEIYIIGINPYVFIPEAYLNYLFKQAKKEKGKIPVIMKIDGHLFQQTLIKYAGHWRLYLNMPMRKAAGKDVGDTATFEMEFDSEVRKIEIHPKLMEALEENKRAKEIFEQLAPYLQKEIVRYIANLKTEESIERNVIKSIQFLLGKERFIGRDHP</sequence>
<dbReference type="Pfam" id="PF08922">
    <property type="entry name" value="DUF1905"/>
    <property type="match status" value="1"/>
</dbReference>
<comment type="caution">
    <text evidence="1">The sequence shown here is derived from an EMBL/GenBank/DDBJ whole genome shotgun (WGS) entry which is preliminary data.</text>
</comment>
<keyword evidence="2" id="KW-1185">Reference proteome</keyword>
<evidence type="ECO:0000313" key="1">
    <source>
        <dbReference type="EMBL" id="MCZ4245759.1"/>
    </source>
</evidence>
<proteinExistence type="predicted"/>
<name>A0ABT4LG14_9SPHI</name>
<accession>A0ABT4LG14</accession>
<dbReference type="EMBL" id="JAPWGM010000007">
    <property type="protein sequence ID" value="MCZ4245759.1"/>
    <property type="molecule type" value="Genomic_DNA"/>
</dbReference>
<gene>
    <name evidence="1" type="ORF">O0955_17245</name>
</gene>
<dbReference type="Proteomes" id="UP001144347">
    <property type="component" value="Unassembled WGS sequence"/>
</dbReference>
<dbReference type="SUPFAM" id="SSF141694">
    <property type="entry name" value="AF2212/PG0164-like"/>
    <property type="match status" value="1"/>
</dbReference>
<protein>
    <submittedName>
        <fullName evidence="1">YdeI/OmpD-associated family protein</fullName>
    </submittedName>
</protein>
<dbReference type="Gene3D" id="2.40.30.100">
    <property type="entry name" value="AF2212/PG0164-like"/>
    <property type="match status" value="1"/>
</dbReference>
<dbReference type="InterPro" id="IPR015018">
    <property type="entry name" value="DUF1905"/>
</dbReference>
<dbReference type="InterPro" id="IPR037079">
    <property type="entry name" value="AF2212/PG0164-like_sf"/>
</dbReference>
<evidence type="ECO:0000313" key="2">
    <source>
        <dbReference type="Proteomes" id="UP001144347"/>
    </source>
</evidence>
<dbReference type="Pfam" id="PF13376">
    <property type="entry name" value="OmdA"/>
    <property type="match status" value="1"/>
</dbReference>